<evidence type="ECO:0000313" key="3">
    <source>
        <dbReference type="EMBL" id="RUO95314.1"/>
    </source>
</evidence>
<sequence length="111" mass="12200">MGYDNRSKGHGTVLFATLEDAKNAIDMFHNYKWQGRVLEVREDRGFIEPGLGAPGPLFSAGMPQPLGPPQQHMQIQRRPQSLPPPPRPGMGGGMGGPYVGMYYNGMSEVSW</sequence>
<dbReference type="Gene3D" id="3.30.70.330">
    <property type="match status" value="1"/>
</dbReference>
<feature type="domain" description="RRM" evidence="2">
    <location>
        <begin position="5"/>
        <end position="38"/>
    </location>
</feature>
<dbReference type="Pfam" id="PF00076">
    <property type="entry name" value="RRM_1"/>
    <property type="match status" value="1"/>
</dbReference>
<accession>A0A432ZXV4</accession>
<dbReference type="EMBL" id="RBNI01033131">
    <property type="protein sequence ID" value="RUO95314.1"/>
    <property type="molecule type" value="Genomic_DNA"/>
</dbReference>
<feature type="non-terminal residue" evidence="3">
    <location>
        <position position="111"/>
    </location>
</feature>
<evidence type="ECO:0000313" key="4">
    <source>
        <dbReference type="Proteomes" id="UP000268093"/>
    </source>
</evidence>
<feature type="region of interest" description="Disordered" evidence="1">
    <location>
        <begin position="51"/>
        <end position="93"/>
    </location>
</feature>
<proteinExistence type="predicted"/>
<dbReference type="InterPro" id="IPR012677">
    <property type="entry name" value="Nucleotide-bd_a/b_plait_sf"/>
</dbReference>
<keyword evidence="4" id="KW-1185">Reference proteome</keyword>
<dbReference type="InterPro" id="IPR035979">
    <property type="entry name" value="RBD_domain_sf"/>
</dbReference>
<name>A0A432ZXV4_9FUNG</name>
<gene>
    <name evidence="3" type="ORF">BC936DRAFT_144515</name>
</gene>
<dbReference type="Proteomes" id="UP000268093">
    <property type="component" value="Unassembled WGS sequence"/>
</dbReference>
<dbReference type="GO" id="GO:0003723">
    <property type="term" value="F:RNA binding"/>
    <property type="evidence" value="ECO:0007669"/>
    <property type="project" value="InterPro"/>
</dbReference>
<evidence type="ECO:0000259" key="2">
    <source>
        <dbReference type="Pfam" id="PF00076"/>
    </source>
</evidence>
<reference evidence="3 4" key="1">
    <citation type="journal article" date="2018" name="New Phytol.">
        <title>Phylogenomics of Endogonaceae and evolution of mycorrhizas within Mucoromycota.</title>
        <authorList>
            <person name="Chang Y."/>
            <person name="Desiro A."/>
            <person name="Na H."/>
            <person name="Sandor L."/>
            <person name="Lipzen A."/>
            <person name="Clum A."/>
            <person name="Barry K."/>
            <person name="Grigoriev I.V."/>
            <person name="Martin F.M."/>
            <person name="Stajich J.E."/>
            <person name="Smith M.E."/>
            <person name="Bonito G."/>
            <person name="Spatafora J.W."/>
        </authorList>
    </citation>
    <scope>NUCLEOTIDE SEQUENCE [LARGE SCALE GENOMIC DNA]</scope>
    <source>
        <strain evidence="3 4">GMNB39</strain>
    </source>
</reference>
<dbReference type="SUPFAM" id="SSF54928">
    <property type="entry name" value="RNA-binding domain, RBD"/>
    <property type="match status" value="1"/>
</dbReference>
<dbReference type="AlphaFoldDB" id="A0A432ZXV4"/>
<dbReference type="OrthoDB" id="2446895at2759"/>
<dbReference type="InterPro" id="IPR000504">
    <property type="entry name" value="RRM_dom"/>
</dbReference>
<comment type="caution">
    <text evidence="3">The sequence shown here is derived from an EMBL/GenBank/DDBJ whole genome shotgun (WGS) entry which is preliminary data.</text>
</comment>
<protein>
    <recommendedName>
        <fullName evidence="2">RRM domain-containing protein</fullName>
    </recommendedName>
</protein>
<organism evidence="3 4">
    <name type="scientific">Jimgerdemannia flammicorona</name>
    <dbReference type="NCBI Taxonomy" id="994334"/>
    <lineage>
        <taxon>Eukaryota</taxon>
        <taxon>Fungi</taxon>
        <taxon>Fungi incertae sedis</taxon>
        <taxon>Mucoromycota</taxon>
        <taxon>Mucoromycotina</taxon>
        <taxon>Endogonomycetes</taxon>
        <taxon>Endogonales</taxon>
        <taxon>Endogonaceae</taxon>
        <taxon>Jimgerdemannia</taxon>
    </lineage>
</organism>
<evidence type="ECO:0000256" key="1">
    <source>
        <dbReference type="SAM" id="MobiDB-lite"/>
    </source>
</evidence>